<dbReference type="AlphaFoldDB" id="A0AAV4D0X6"/>
<organism evidence="2 3">
    <name type="scientific">Plakobranchus ocellatus</name>
    <dbReference type="NCBI Taxonomy" id="259542"/>
    <lineage>
        <taxon>Eukaryota</taxon>
        <taxon>Metazoa</taxon>
        <taxon>Spiralia</taxon>
        <taxon>Lophotrochozoa</taxon>
        <taxon>Mollusca</taxon>
        <taxon>Gastropoda</taxon>
        <taxon>Heterobranchia</taxon>
        <taxon>Euthyneura</taxon>
        <taxon>Panpulmonata</taxon>
        <taxon>Sacoglossa</taxon>
        <taxon>Placobranchoidea</taxon>
        <taxon>Plakobranchidae</taxon>
        <taxon>Plakobranchus</taxon>
    </lineage>
</organism>
<evidence type="ECO:0000313" key="2">
    <source>
        <dbReference type="EMBL" id="GFO37680.1"/>
    </source>
</evidence>
<dbReference type="InterPro" id="IPR048365">
    <property type="entry name" value="TNP-like_RNaseH_N"/>
</dbReference>
<evidence type="ECO:0000313" key="3">
    <source>
        <dbReference type="Proteomes" id="UP000735302"/>
    </source>
</evidence>
<protein>
    <submittedName>
        <fullName evidence="2">Transposable element p transposase</fullName>
    </submittedName>
</protein>
<sequence length="138" mass="15566">MLRGLTKNWRQPISYFLSSGPTQVHVLQHLVIESIRQARALGLKPKIAIWDQGSNNRAVTQRLGVTSEDPYFFVDGEKSKYIQSPTKRKCNFSFLRRNLLSARDPPVDLNHPVQKQDGRIAMFRGVDTGNTMSPSAVA</sequence>
<comment type="caution">
    <text evidence="2">The sequence shown here is derived from an EMBL/GenBank/DDBJ whole genome shotgun (WGS) entry which is preliminary data.</text>
</comment>
<evidence type="ECO:0000259" key="1">
    <source>
        <dbReference type="Pfam" id="PF21787"/>
    </source>
</evidence>
<dbReference type="Proteomes" id="UP000735302">
    <property type="component" value="Unassembled WGS sequence"/>
</dbReference>
<accession>A0AAV4D0X6</accession>
<dbReference type="Pfam" id="PF21787">
    <property type="entry name" value="TNP-like_RNaseH_N"/>
    <property type="match status" value="1"/>
</dbReference>
<gene>
    <name evidence="2" type="ORF">PoB_006418500</name>
</gene>
<proteinExistence type="predicted"/>
<name>A0AAV4D0X6_9GAST</name>
<feature type="domain" description="Transposable element P transposase-like RNase H" evidence="1">
    <location>
        <begin position="1"/>
        <end position="64"/>
    </location>
</feature>
<keyword evidence="3" id="KW-1185">Reference proteome</keyword>
<dbReference type="EMBL" id="BLXT01007282">
    <property type="protein sequence ID" value="GFO37680.1"/>
    <property type="molecule type" value="Genomic_DNA"/>
</dbReference>
<reference evidence="2 3" key="1">
    <citation type="journal article" date="2021" name="Elife">
        <title>Chloroplast acquisition without the gene transfer in kleptoplastic sea slugs, Plakobranchus ocellatus.</title>
        <authorList>
            <person name="Maeda T."/>
            <person name="Takahashi S."/>
            <person name="Yoshida T."/>
            <person name="Shimamura S."/>
            <person name="Takaki Y."/>
            <person name="Nagai Y."/>
            <person name="Toyoda A."/>
            <person name="Suzuki Y."/>
            <person name="Arimoto A."/>
            <person name="Ishii H."/>
            <person name="Satoh N."/>
            <person name="Nishiyama T."/>
            <person name="Hasebe M."/>
            <person name="Maruyama T."/>
            <person name="Minagawa J."/>
            <person name="Obokata J."/>
            <person name="Shigenobu S."/>
        </authorList>
    </citation>
    <scope>NUCLEOTIDE SEQUENCE [LARGE SCALE GENOMIC DNA]</scope>
</reference>